<proteinExistence type="predicted"/>
<dbReference type="AlphaFoldDB" id="A0AAV9ZZX3"/>
<sequence length="159" mass="17801">MLSPSMKTDDLQRGEHYIPMDFGEMMQVFSGESKITAAVITYDYPCLWGLGITDGEPVERAWAEQTPCAEVRMMPAGQRRCLVCGKLDLNSLWRSFDANCLLRRDARATRKFDESVAADDETLPELEETSNGDEVLGIEVRGNWKVSSSPCLCTLKSKL</sequence>
<accession>A0AAV9ZZX3</accession>
<keyword evidence="2" id="KW-1185">Reference proteome</keyword>
<evidence type="ECO:0000313" key="2">
    <source>
        <dbReference type="Proteomes" id="UP001362999"/>
    </source>
</evidence>
<dbReference type="Proteomes" id="UP001362999">
    <property type="component" value="Unassembled WGS sequence"/>
</dbReference>
<evidence type="ECO:0000313" key="1">
    <source>
        <dbReference type="EMBL" id="KAK6996731.1"/>
    </source>
</evidence>
<name>A0AAV9ZZX3_9AGAR</name>
<protein>
    <submittedName>
        <fullName evidence="1">Uncharacterized protein</fullName>
    </submittedName>
</protein>
<reference evidence="1 2" key="1">
    <citation type="journal article" date="2024" name="J Genomics">
        <title>Draft genome sequencing and assembly of Favolaschia claudopus CIRM-BRFM 2984 isolated from oak limbs.</title>
        <authorList>
            <person name="Navarro D."/>
            <person name="Drula E."/>
            <person name="Chaduli D."/>
            <person name="Cazenave R."/>
            <person name="Ahrendt S."/>
            <person name="Wang J."/>
            <person name="Lipzen A."/>
            <person name="Daum C."/>
            <person name="Barry K."/>
            <person name="Grigoriev I.V."/>
            <person name="Favel A."/>
            <person name="Rosso M.N."/>
            <person name="Martin F."/>
        </authorList>
    </citation>
    <scope>NUCLEOTIDE SEQUENCE [LARGE SCALE GENOMIC DNA]</scope>
    <source>
        <strain evidence="1 2">CIRM-BRFM 2984</strain>
    </source>
</reference>
<dbReference type="EMBL" id="JAWWNJ010000096">
    <property type="protein sequence ID" value="KAK6996731.1"/>
    <property type="molecule type" value="Genomic_DNA"/>
</dbReference>
<comment type="caution">
    <text evidence="1">The sequence shown here is derived from an EMBL/GenBank/DDBJ whole genome shotgun (WGS) entry which is preliminary data.</text>
</comment>
<organism evidence="1 2">
    <name type="scientific">Favolaschia claudopus</name>
    <dbReference type="NCBI Taxonomy" id="2862362"/>
    <lineage>
        <taxon>Eukaryota</taxon>
        <taxon>Fungi</taxon>
        <taxon>Dikarya</taxon>
        <taxon>Basidiomycota</taxon>
        <taxon>Agaricomycotina</taxon>
        <taxon>Agaricomycetes</taxon>
        <taxon>Agaricomycetidae</taxon>
        <taxon>Agaricales</taxon>
        <taxon>Marasmiineae</taxon>
        <taxon>Mycenaceae</taxon>
        <taxon>Favolaschia</taxon>
    </lineage>
</organism>
<gene>
    <name evidence="1" type="ORF">R3P38DRAFT_3221860</name>
</gene>